<name>A0AAU8GHP9_9CAUD</name>
<dbReference type="EMBL" id="PP856726">
    <property type="protein sequence ID" value="XCH40999.1"/>
    <property type="molecule type" value="Genomic_DNA"/>
</dbReference>
<accession>A0AAU8GHP9</accession>
<reference evidence="1" key="1">
    <citation type="submission" date="2024-05" db="EMBL/GenBank/DDBJ databases">
        <authorList>
            <person name="Mugo M.M."/>
            <person name="Musyoki A.M."/>
            <person name="Makumi A.M."/>
            <person name="Mutai I."/>
            <person name="Drechsel O."/>
            <person name="Kering K.K."/>
            <person name="Muturi P."/>
            <person name="Mbae C.K."/>
            <person name="Kariuki S.M."/>
        </authorList>
    </citation>
    <scope>NUCLEOTIDE SEQUENCE</scope>
</reference>
<sequence>MSIVVGSKVKEIKWMGQFKRKAILTVKARLGDKILLTDGDQELWDSVGNVIEVLA</sequence>
<evidence type="ECO:0000313" key="1">
    <source>
        <dbReference type="EMBL" id="XCH40999.1"/>
    </source>
</evidence>
<protein>
    <submittedName>
        <fullName evidence="1">Uncharacterized protein</fullName>
    </submittedName>
</protein>
<proteinExistence type="predicted"/>
<organism evidence="1">
    <name type="scientific">Salmonella phage vB_STmST313_KE27</name>
    <dbReference type="NCBI Taxonomy" id="3161178"/>
    <lineage>
        <taxon>Viruses</taxon>
        <taxon>Duplodnaviria</taxon>
        <taxon>Heunggongvirae</taxon>
        <taxon>Uroviricota</taxon>
        <taxon>Caudoviricetes</taxon>
        <taxon>Pantevenvirales</taxon>
        <taxon>Ackermannviridae</taxon>
        <taxon>Cvivirinae</taxon>
        <taxon>Kuttervirus</taxon>
    </lineage>
</organism>
<gene>
    <name evidence="1" type="ORF">MCIKDHBT_CDS0058</name>
</gene>